<dbReference type="AlphaFoldDB" id="A0A9Q6HQT0"/>
<comment type="caution">
    <text evidence="2">The sequence shown here is derived from an EMBL/GenBank/DDBJ whole genome shotgun (WGS) entry which is preliminary data.</text>
</comment>
<evidence type="ECO:0000313" key="3">
    <source>
        <dbReference type="Proteomes" id="UP000241960"/>
    </source>
</evidence>
<reference evidence="2 3" key="1">
    <citation type="journal article" date="2016" name="Front. Microbiol.">
        <title>Comprehensive Phylogenetic Analysis of Bovine Non-aureus Staphylococci Species Based on Whole-Genome Sequencing.</title>
        <authorList>
            <person name="Naushad S."/>
            <person name="Barkema H.W."/>
            <person name="Luby C."/>
            <person name="Condas L.A."/>
            <person name="Nobrega D.B."/>
            <person name="Carson D.A."/>
            <person name="De Buck J."/>
        </authorList>
    </citation>
    <scope>NUCLEOTIDE SEQUENCE [LARGE SCALE GENOMIC DNA]</scope>
    <source>
        <strain evidence="2 3">SNUC 1231</strain>
    </source>
</reference>
<keyword evidence="1" id="KW-0175">Coiled coil</keyword>
<sequence>MNYITTYLEKMTKHTFHNSLVEYQKFLDKKLRSIEMYIKYLLERKAYVEELIDNLTLVLENKYIDMLEEHHIYYAQEIENSEIENIKKELNEIEAEYARMESSLSQQVAERAHIETECDIIAQMSLVA</sequence>
<dbReference type="RefSeq" id="WP_073504117.1">
    <property type="nucleotide sequence ID" value="NZ_CP018199.1"/>
</dbReference>
<evidence type="ECO:0000256" key="1">
    <source>
        <dbReference type="SAM" id="Coils"/>
    </source>
</evidence>
<gene>
    <name evidence="2" type="ORF">BU058_02035</name>
</gene>
<feature type="coiled-coil region" evidence="1">
    <location>
        <begin position="76"/>
        <end position="110"/>
    </location>
</feature>
<dbReference type="Proteomes" id="UP000241960">
    <property type="component" value="Unassembled WGS sequence"/>
</dbReference>
<dbReference type="EMBL" id="PZFQ01000005">
    <property type="protein sequence ID" value="PTI77052.1"/>
    <property type="molecule type" value="Genomic_DNA"/>
</dbReference>
<evidence type="ECO:0008006" key="4">
    <source>
        <dbReference type="Google" id="ProtNLM"/>
    </source>
</evidence>
<evidence type="ECO:0000313" key="2">
    <source>
        <dbReference type="EMBL" id="PTI77052.1"/>
    </source>
</evidence>
<proteinExistence type="predicted"/>
<name>A0A9Q6HQT0_9STAP</name>
<organism evidence="2 3">
    <name type="scientific">Staphylococcus succinus</name>
    <dbReference type="NCBI Taxonomy" id="61015"/>
    <lineage>
        <taxon>Bacteria</taxon>
        <taxon>Bacillati</taxon>
        <taxon>Bacillota</taxon>
        <taxon>Bacilli</taxon>
        <taxon>Bacillales</taxon>
        <taxon>Staphylococcaceae</taxon>
        <taxon>Staphylococcus</taxon>
    </lineage>
</organism>
<protein>
    <recommendedName>
        <fullName evidence="4">Staphylococcal protein</fullName>
    </recommendedName>
</protein>
<accession>A0A9Q6HQT0</accession>